<dbReference type="AlphaFoldDB" id="D6Z7D4"/>
<reference evidence="6 7" key="1">
    <citation type="journal article" date="2010" name="Stand. Genomic Sci.">
        <title>Complete genome sequence of Segniliparus rotundus type strain (CDC 1076).</title>
        <authorList>
            <person name="Sikorski J."/>
            <person name="Lapidus A."/>
            <person name="Copeland A."/>
            <person name="Misra M."/>
            <person name="Glavina Del Rio T."/>
            <person name="Nolan M."/>
            <person name="Lucas S."/>
            <person name="Chen F."/>
            <person name="Tice H."/>
            <person name="Cheng J.F."/>
            <person name="Jando M."/>
            <person name="Schneider S."/>
            <person name="Bruce D."/>
            <person name="Goodwin L."/>
            <person name="Pitluck S."/>
            <person name="Liolios K."/>
            <person name="Mikhailova N."/>
            <person name="Pati A."/>
            <person name="Ivanova N."/>
            <person name="Mavromatis K."/>
            <person name="Chen A."/>
            <person name="Palaniappan K."/>
            <person name="Chertkov O."/>
            <person name="Land M."/>
            <person name="Hauser L."/>
            <person name="Chang Y.J."/>
            <person name="Jeffries C.D."/>
            <person name="Brettin T."/>
            <person name="Detter J.C."/>
            <person name="Han C."/>
            <person name="Rohde M."/>
            <person name="Goker M."/>
            <person name="Bristow J."/>
            <person name="Eisen J.A."/>
            <person name="Markowitz V."/>
            <person name="Hugenholtz P."/>
            <person name="Kyrpides N.C."/>
            <person name="Klenk H.P."/>
        </authorList>
    </citation>
    <scope>NUCLEOTIDE SEQUENCE [LARGE SCALE GENOMIC DNA]</scope>
    <source>
        <strain evidence="7">ATCC BAA-972 / CDC 1076 / CIP 108378 / DSM 44985 / JCM 13578</strain>
    </source>
</reference>
<feature type="domain" description="Glycosyltransferase subfamily 4-like N-terminal" evidence="5">
    <location>
        <begin position="15"/>
        <end position="200"/>
    </location>
</feature>
<evidence type="ECO:0000259" key="5">
    <source>
        <dbReference type="Pfam" id="PF13439"/>
    </source>
</evidence>
<proteinExistence type="predicted"/>
<dbReference type="Pfam" id="PF00534">
    <property type="entry name" value="Glycos_transf_1"/>
    <property type="match status" value="1"/>
</dbReference>
<dbReference type="Proteomes" id="UP000002247">
    <property type="component" value="Chromosome"/>
</dbReference>
<name>D6Z7D4_SEGRD</name>
<accession>D6Z7D4</accession>
<dbReference type="CAZy" id="GT4">
    <property type="family name" value="Glycosyltransferase Family 4"/>
</dbReference>
<dbReference type="Gene3D" id="3.40.50.2000">
    <property type="entry name" value="Glycogen Phosphorylase B"/>
    <property type="match status" value="2"/>
</dbReference>
<dbReference type="InterPro" id="IPR028098">
    <property type="entry name" value="Glyco_trans_4-like_N"/>
</dbReference>
<protein>
    <submittedName>
        <fullName evidence="6">Glycosyl transferase group 1</fullName>
    </submittedName>
</protein>
<gene>
    <name evidence="6" type="ordered locus">Srot_1400</name>
</gene>
<sequence length="417" mass="44965">MRVLLLSWEHPPVVVGGLGKHVQELAKALAALGHEVAVLSRGPMGATASQCPRPETTQDGVRVVLVPEDPLSLEFGSDLVAWTLSLGHAMLRAGLSLAETFQPDVLHAHDWLVAAPAIALAEHLDIPLITTVHATEAGRHDGWIGNAVSAQVHSAEHWLVRSSDALICCSESMRRETSALFGITGAAEEPSVIPNGIDLSAWPFTPPDRCAAVPKLLFVGRLEYEKGVHDLIESLPLIREAHPGTTLSVVGAGTQERWLREVARDHKVASAVRFFGNLDHVGIRRHMRSSSVMVVPSRYEPFGLVALEGAAAGIPLVVADTGGLGEAVAENRTGWSFPPGDVPALAEAVSRSLASPTRSARRAKAARERISSEFDWLRVAERTAEVYRNAKRQSDRQPIPRPSLHLPVRLLPRGPQP</sequence>
<evidence type="ECO:0000256" key="1">
    <source>
        <dbReference type="ARBA" id="ARBA00022676"/>
    </source>
</evidence>
<dbReference type="GO" id="GO:0016757">
    <property type="term" value="F:glycosyltransferase activity"/>
    <property type="evidence" value="ECO:0007669"/>
    <property type="project" value="UniProtKB-KW"/>
</dbReference>
<dbReference type="KEGG" id="srt:Srot_1400"/>
<dbReference type="GO" id="GO:1901137">
    <property type="term" value="P:carbohydrate derivative biosynthetic process"/>
    <property type="evidence" value="ECO:0007669"/>
    <property type="project" value="UniProtKB-ARBA"/>
</dbReference>
<dbReference type="OrthoDB" id="6286688at2"/>
<dbReference type="SUPFAM" id="SSF53756">
    <property type="entry name" value="UDP-Glycosyltransferase/glycogen phosphorylase"/>
    <property type="match status" value="1"/>
</dbReference>
<dbReference type="STRING" id="640132.Srot_1400"/>
<dbReference type="CDD" id="cd03801">
    <property type="entry name" value="GT4_PimA-like"/>
    <property type="match status" value="1"/>
</dbReference>
<dbReference type="PANTHER" id="PTHR45947:SF3">
    <property type="entry name" value="SULFOQUINOVOSYL TRANSFERASE SQD2"/>
    <property type="match status" value="1"/>
</dbReference>
<feature type="region of interest" description="Disordered" evidence="3">
    <location>
        <begin position="387"/>
        <end position="417"/>
    </location>
</feature>
<evidence type="ECO:0000259" key="4">
    <source>
        <dbReference type="Pfam" id="PF00534"/>
    </source>
</evidence>
<evidence type="ECO:0000313" key="7">
    <source>
        <dbReference type="Proteomes" id="UP000002247"/>
    </source>
</evidence>
<dbReference type="InterPro" id="IPR001296">
    <property type="entry name" value="Glyco_trans_1"/>
</dbReference>
<dbReference type="RefSeq" id="WP_013138318.1">
    <property type="nucleotide sequence ID" value="NC_014168.1"/>
</dbReference>
<dbReference type="eggNOG" id="COG0297">
    <property type="taxonomic scope" value="Bacteria"/>
</dbReference>
<feature type="domain" description="Glycosyl transferase family 1" evidence="4">
    <location>
        <begin position="214"/>
        <end position="369"/>
    </location>
</feature>
<evidence type="ECO:0000313" key="6">
    <source>
        <dbReference type="EMBL" id="ADG97864.1"/>
    </source>
</evidence>
<dbReference type="GO" id="GO:1903509">
    <property type="term" value="P:liposaccharide metabolic process"/>
    <property type="evidence" value="ECO:0007669"/>
    <property type="project" value="UniProtKB-ARBA"/>
</dbReference>
<evidence type="ECO:0000256" key="3">
    <source>
        <dbReference type="SAM" id="MobiDB-lite"/>
    </source>
</evidence>
<organism evidence="6 7">
    <name type="scientific">Segniliparus rotundus (strain ATCC BAA-972 / CDC 1076 / CIP 108378 / DSM 44985 / JCM 13578)</name>
    <dbReference type="NCBI Taxonomy" id="640132"/>
    <lineage>
        <taxon>Bacteria</taxon>
        <taxon>Bacillati</taxon>
        <taxon>Actinomycetota</taxon>
        <taxon>Actinomycetes</taxon>
        <taxon>Mycobacteriales</taxon>
        <taxon>Segniliparaceae</taxon>
        <taxon>Segniliparus</taxon>
    </lineage>
</organism>
<dbReference type="PANTHER" id="PTHR45947">
    <property type="entry name" value="SULFOQUINOVOSYL TRANSFERASE SQD2"/>
    <property type="match status" value="1"/>
</dbReference>
<keyword evidence="1" id="KW-0328">Glycosyltransferase</keyword>
<dbReference type="EMBL" id="CP001958">
    <property type="protein sequence ID" value="ADG97864.1"/>
    <property type="molecule type" value="Genomic_DNA"/>
</dbReference>
<dbReference type="HOGENOM" id="CLU_009583_2_3_11"/>
<keyword evidence="7" id="KW-1185">Reference proteome</keyword>
<dbReference type="InterPro" id="IPR050194">
    <property type="entry name" value="Glycosyltransferase_grp1"/>
</dbReference>
<evidence type="ECO:0000256" key="2">
    <source>
        <dbReference type="ARBA" id="ARBA00022679"/>
    </source>
</evidence>
<dbReference type="Pfam" id="PF13439">
    <property type="entry name" value="Glyco_transf_4"/>
    <property type="match status" value="1"/>
</dbReference>
<keyword evidence="2 6" id="KW-0808">Transferase</keyword>